<dbReference type="InterPro" id="IPR058648">
    <property type="entry name" value="HH_CzcB-like"/>
</dbReference>
<dbReference type="PANTHER" id="PTHR30097">
    <property type="entry name" value="CATION EFFLUX SYSTEM PROTEIN CUSB"/>
    <property type="match status" value="1"/>
</dbReference>
<dbReference type="Pfam" id="PF25973">
    <property type="entry name" value="BSH_CzcB"/>
    <property type="match status" value="1"/>
</dbReference>
<dbReference type="SUPFAM" id="SSF111369">
    <property type="entry name" value="HlyD-like secretion proteins"/>
    <property type="match status" value="1"/>
</dbReference>
<sequence>MKRNFLFIPIVLFLLSCSEKKQEADIPNEPAEENMVVLTPEQYKNAGIDTGSLMQKSISSLLKVSGKIDVPPQSLVSVSVPMGGYLKHSNLLPGMHVNKGDVLAVLEDVQYIQLQQDYLTLKAQLALNKNEYNRQKELNESKASSDKVYEQAKANYESQLIAAKAAEEKLRLIGINPNTLTADNISKSIRIYAPISGYVSAVNVNIGKYVNPNDVLFELINPDDIHLALTVFEKDVDKLFIGQKLVAYTNTHPEKRYDCDIILISRNLSEQNAVEVHCHFDRYDKSLLPGMFMNAEIELNAQNATVLPSDAVVRYGNKQYVFISKGNYAFEMIEVATGSEEEAYTAVSIPDQLANQSFVIKGAYNLLMALKNKSED</sequence>
<accession>A0ABU7RJ12</accession>
<dbReference type="PROSITE" id="PS51257">
    <property type="entry name" value="PROKAR_LIPOPROTEIN"/>
    <property type="match status" value="1"/>
</dbReference>
<gene>
    <name evidence="5" type="ORF">V2H41_11965</name>
</gene>
<dbReference type="Gene3D" id="2.40.50.100">
    <property type="match status" value="1"/>
</dbReference>
<evidence type="ECO:0000259" key="4">
    <source>
        <dbReference type="Pfam" id="PF25973"/>
    </source>
</evidence>
<dbReference type="Proteomes" id="UP001357452">
    <property type="component" value="Unassembled WGS sequence"/>
</dbReference>
<dbReference type="NCBIfam" id="TIGR01730">
    <property type="entry name" value="RND_mfp"/>
    <property type="match status" value="1"/>
</dbReference>
<comment type="caution">
    <text evidence="5">The sequence shown here is derived from an EMBL/GenBank/DDBJ whole genome shotgun (WGS) entry which is preliminary data.</text>
</comment>
<dbReference type="Gene3D" id="2.40.30.170">
    <property type="match status" value="1"/>
</dbReference>
<dbReference type="Pfam" id="PF25893">
    <property type="entry name" value="HH_CzcB"/>
    <property type="match status" value="1"/>
</dbReference>
<evidence type="ECO:0000259" key="3">
    <source>
        <dbReference type="Pfam" id="PF25893"/>
    </source>
</evidence>
<dbReference type="InterPro" id="IPR051909">
    <property type="entry name" value="MFP_Cation_Efflux"/>
</dbReference>
<reference evidence="5 6" key="1">
    <citation type="submission" date="2024-01" db="EMBL/GenBank/DDBJ databases">
        <title>Niabella digestum sp. nov., isolated from waste digestion system.</title>
        <authorList>
            <person name="Zhang L."/>
        </authorList>
    </citation>
    <scope>NUCLEOTIDE SEQUENCE [LARGE SCALE GENOMIC DNA]</scope>
    <source>
        <strain evidence="5 6">A18</strain>
    </source>
</reference>
<proteinExistence type="inferred from homology"/>
<evidence type="ECO:0000256" key="2">
    <source>
        <dbReference type="ARBA" id="ARBA00022448"/>
    </source>
</evidence>
<dbReference type="Gene3D" id="1.10.287.470">
    <property type="entry name" value="Helix hairpin bin"/>
    <property type="match status" value="1"/>
</dbReference>
<protein>
    <submittedName>
        <fullName evidence="5">Efflux RND transporter periplasmic adaptor subunit</fullName>
    </submittedName>
</protein>
<dbReference type="Gene3D" id="2.40.420.20">
    <property type="match status" value="1"/>
</dbReference>
<organism evidence="5 6">
    <name type="scientific">Niabella digestorum</name>
    <dbReference type="NCBI Taxonomy" id="3117701"/>
    <lineage>
        <taxon>Bacteria</taxon>
        <taxon>Pseudomonadati</taxon>
        <taxon>Bacteroidota</taxon>
        <taxon>Chitinophagia</taxon>
        <taxon>Chitinophagales</taxon>
        <taxon>Chitinophagaceae</taxon>
        <taxon>Niabella</taxon>
    </lineage>
</organism>
<feature type="domain" description="CzcB-like alpha-helical hairpin" evidence="3">
    <location>
        <begin position="114"/>
        <end position="171"/>
    </location>
</feature>
<keyword evidence="6" id="KW-1185">Reference proteome</keyword>
<dbReference type="PANTHER" id="PTHR30097:SF4">
    <property type="entry name" value="SLR6042 PROTEIN"/>
    <property type="match status" value="1"/>
</dbReference>
<dbReference type="EMBL" id="JAZGLY010000007">
    <property type="protein sequence ID" value="MEE6187988.1"/>
    <property type="molecule type" value="Genomic_DNA"/>
</dbReference>
<dbReference type="InterPro" id="IPR006143">
    <property type="entry name" value="RND_pump_MFP"/>
</dbReference>
<keyword evidence="2" id="KW-0813">Transport</keyword>
<dbReference type="RefSeq" id="WP_330975393.1">
    <property type="nucleotide sequence ID" value="NZ_JAZGLY010000007.1"/>
</dbReference>
<name>A0ABU7RJ12_9BACT</name>
<evidence type="ECO:0000313" key="6">
    <source>
        <dbReference type="Proteomes" id="UP001357452"/>
    </source>
</evidence>
<evidence type="ECO:0000313" key="5">
    <source>
        <dbReference type="EMBL" id="MEE6187988.1"/>
    </source>
</evidence>
<dbReference type="InterPro" id="IPR058647">
    <property type="entry name" value="BSH_CzcB-like"/>
</dbReference>
<comment type="similarity">
    <text evidence="1">Belongs to the membrane fusion protein (MFP) (TC 8.A.1) family.</text>
</comment>
<evidence type="ECO:0000256" key="1">
    <source>
        <dbReference type="ARBA" id="ARBA00009477"/>
    </source>
</evidence>
<feature type="domain" description="CzcB-like barrel-sandwich hybrid" evidence="4">
    <location>
        <begin position="76"/>
        <end position="219"/>
    </location>
</feature>